<dbReference type="InterPro" id="IPR006140">
    <property type="entry name" value="D-isomer_DH_NAD-bd"/>
</dbReference>
<dbReference type="Gene3D" id="3.40.50.720">
    <property type="entry name" value="NAD(P)-binding Rossmann-like Domain"/>
    <property type="match status" value="2"/>
</dbReference>
<evidence type="ECO:0000313" key="5">
    <source>
        <dbReference type="Proteomes" id="UP000823851"/>
    </source>
</evidence>
<dbReference type="CDD" id="cd05300">
    <property type="entry name" value="2-Hacid_dh_1"/>
    <property type="match status" value="1"/>
</dbReference>
<dbReference type="EMBL" id="DWUW01000229">
    <property type="protein sequence ID" value="HJD31887.1"/>
    <property type="molecule type" value="Genomic_DNA"/>
</dbReference>
<reference evidence="4" key="1">
    <citation type="journal article" date="2021" name="PeerJ">
        <title>Extensive microbial diversity within the chicken gut microbiome revealed by metagenomics and culture.</title>
        <authorList>
            <person name="Gilroy R."/>
            <person name="Ravi A."/>
            <person name="Getino M."/>
            <person name="Pursley I."/>
            <person name="Horton D.L."/>
            <person name="Alikhan N.F."/>
            <person name="Baker D."/>
            <person name="Gharbi K."/>
            <person name="Hall N."/>
            <person name="Watson M."/>
            <person name="Adriaenssens E.M."/>
            <person name="Foster-Nyarko E."/>
            <person name="Jarju S."/>
            <person name="Secka A."/>
            <person name="Antonio M."/>
            <person name="Oren A."/>
            <person name="Chaudhuri R.R."/>
            <person name="La Ragione R."/>
            <person name="Hildebrand F."/>
            <person name="Pallen M.J."/>
        </authorList>
    </citation>
    <scope>NUCLEOTIDE SEQUENCE</scope>
    <source>
        <strain evidence="4">ChiHjej8B7-25341</strain>
    </source>
</reference>
<dbReference type="Pfam" id="PF02826">
    <property type="entry name" value="2-Hacid_dh_C"/>
    <property type="match status" value="1"/>
</dbReference>
<dbReference type="InterPro" id="IPR036291">
    <property type="entry name" value="NAD(P)-bd_dom_sf"/>
</dbReference>
<keyword evidence="1" id="KW-0560">Oxidoreductase</keyword>
<protein>
    <submittedName>
        <fullName evidence="4">D-2-hydroxyacid dehydrogenase</fullName>
    </submittedName>
</protein>
<dbReference type="SUPFAM" id="SSF51735">
    <property type="entry name" value="NAD(P)-binding Rossmann-fold domains"/>
    <property type="match status" value="1"/>
</dbReference>
<reference evidence="4" key="2">
    <citation type="submission" date="2021-04" db="EMBL/GenBank/DDBJ databases">
        <authorList>
            <person name="Gilroy R."/>
        </authorList>
    </citation>
    <scope>NUCLEOTIDE SEQUENCE</scope>
    <source>
        <strain evidence="4">ChiHjej8B7-25341</strain>
    </source>
</reference>
<evidence type="ECO:0000259" key="3">
    <source>
        <dbReference type="Pfam" id="PF02826"/>
    </source>
</evidence>
<evidence type="ECO:0000256" key="1">
    <source>
        <dbReference type="ARBA" id="ARBA00023002"/>
    </source>
</evidence>
<dbReference type="SUPFAM" id="SSF52283">
    <property type="entry name" value="Formate/glycerate dehydrogenase catalytic domain-like"/>
    <property type="match status" value="1"/>
</dbReference>
<sequence length="322" mass="34907">MKIIVTPPFTEEQKSRIRKAAGPEQLIFRLKSEVTEELLSGADVILGNLDDPSQARFSRGLKWIQLNNAGTEGYCEPGLLPEGAVLTNATGAYGLAISEHMIASLFMLRKKLHLYYADQLRHEWKREGHVGVVQGTVVLVVGLGDIGRTFARKMRALGCYTIGIRRRVSEKTLAGDAAANELHGLEALDQLLPRADVVALSLPGNASTYHVLDRERIGLLKPNAVVLNVGRGTAIDTDALSDALYAGKIAGAALDVTDPEPLPAGHPLWNAPGALITPHISGGYSLPETLEQICDIFAENLERFRKGEPLRNVVDMGTGYCR</sequence>
<dbReference type="GO" id="GO:0051287">
    <property type="term" value="F:NAD binding"/>
    <property type="evidence" value="ECO:0007669"/>
    <property type="project" value="InterPro"/>
</dbReference>
<organism evidence="4 5">
    <name type="scientific">Candidatus Eisenbergiella stercorigallinarum</name>
    <dbReference type="NCBI Taxonomy" id="2838557"/>
    <lineage>
        <taxon>Bacteria</taxon>
        <taxon>Bacillati</taxon>
        <taxon>Bacillota</taxon>
        <taxon>Clostridia</taxon>
        <taxon>Lachnospirales</taxon>
        <taxon>Lachnospiraceae</taxon>
        <taxon>Eisenbergiella</taxon>
    </lineage>
</organism>
<dbReference type="PANTHER" id="PTHR43333:SF1">
    <property type="entry name" value="D-ISOMER SPECIFIC 2-HYDROXYACID DEHYDROGENASE NAD-BINDING DOMAIN-CONTAINING PROTEIN"/>
    <property type="match status" value="1"/>
</dbReference>
<gene>
    <name evidence="4" type="ORF">H9912_08095</name>
</gene>
<dbReference type="PANTHER" id="PTHR43333">
    <property type="entry name" value="2-HACID_DH_C DOMAIN-CONTAINING PROTEIN"/>
    <property type="match status" value="1"/>
</dbReference>
<name>A0A9D2U067_9FIRM</name>
<dbReference type="Proteomes" id="UP000823851">
    <property type="component" value="Unassembled WGS sequence"/>
</dbReference>
<feature type="domain" description="D-isomer specific 2-hydroxyacid dehydrogenase NAD-binding" evidence="3">
    <location>
        <begin position="103"/>
        <end position="281"/>
    </location>
</feature>
<evidence type="ECO:0000313" key="4">
    <source>
        <dbReference type="EMBL" id="HJD31887.1"/>
    </source>
</evidence>
<dbReference type="GO" id="GO:0016491">
    <property type="term" value="F:oxidoreductase activity"/>
    <property type="evidence" value="ECO:0007669"/>
    <property type="project" value="UniProtKB-KW"/>
</dbReference>
<dbReference type="AlphaFoldDB" id="A0A9D2U067"/>
<comment type="caution">
    <text evidence="4">The sequence shown here is derived from an EMBL/GenBank/DDBJ whole genome shotgun (WGS) entry which is preliminary data.</text>
</comment>
<evidence type="ECO:0000256" key="2">
    <source>
        <dbReference type="ARBA" id="ARBA00023027"/>
    </source>
</evidence>
<keyword evidence="2" id="KW-0520">NAD</keyword>
<accession>A0A9D2U067</accession>
<proteinExistence type="predicted"/>